<dbReference type="InterPro" id="IPR008979">
    <property type="entry name" value="Galactose-bd-like_sf"/>
</dbReference>
<dbReference type="Pfam" id="PF03629">
    <property type="entry name" value="SASA"/>
    <property type="match status" value="1"/>
</dbReference>
<dbReference type="GO" id="GO:0001681">
    <property type="term" value="F:sialate O-acetylesterase activity"/>
    <property type="evidence" value="ECO:0007669"/>
    <property type="project" value="InterPro"/>
</dbReference>
<evidence type="ECO:0000259" key="3">
    <source>
        <dbReference type="Pfam" id="PF03629"/>
    </source>
</evidence>
<feature type="chain" id="PRO_5032887510" evidence="2">
    <location>
        <begin position="26"/>
        <end position="654"/>
    </location>
</feature>
<dbReference type="InterPro" id="IPR013783">
    <property type="entry name" value="Ig-like_fold"/>
</dbReference>
<dbReference type="Proteomes" id="UP000470302">
    <property type="component" value="Unassembled WGS sequence"/>
</dbReference>
<dbReference type="EMBL" id="WWCW01000003">
    <property type="protein sequence ID" value="MYM85991.1"/>
    <property type="molecule type" value="Genomic_DNA"/>
</dbReference>
<dbReference type="RefSeq" id="WP_161095290.1">
    <property type="nucleotide sequence ID" value="NZ_WWCW01000003.1"/>
</dbReference>
<proteinExistence type="predicted"/>
<dbReference type="Gene3D" id="3.40.50.1110">
    <property type="entry name" value="SGNH hydrolase"/>
    <property type="match status" value="1"/>
</dbReference>
<dbReference type="Gene3D" id="2.60.120.260">
    <property type="entry name" value="Galactose-binding domain-like"/>
    <property type="match status" value="1"/>
</dbReference>
<gene>
    <name evidence="4" type="ORF">GTP91_02220</name>
</gene>
<organism evidence="4 5">
    <name type="scientific">Duganella vulcania</name>
    <dbReference type="NCBI Taxonomy" id="2692166"/>
    <lineage>
        <taxon>Bacteria</taxon>
        <taxon>Pseudomonadati</taxon>
        <taxon>Pseudomonadota</taxon>
        <taxon>Betaproteobacteria</taxon>
        <taxon>Burkholderiales</taxon>
        <taxon>Oxalobacteraceae</taxon>
        <taxon>Telluria group</taxon>
        <taxon>Duganella</taxon>
    </lineage>
</organism>
<sequence>MMATLRTAAPLLALSLGFTGLPAHAAELGLAKLFSDHAVLQRDQPIAVWGTAGAGRPLTVTLGGQTVTGSADAHGKWRVELPPQPAGGPYALTVASDGRTVRRSDLLVGDVYLCSGQSNMEFAVRASTNAMGATWGARNDSLRYLNIEKHSAATPQDELKGPVAWTPLTPESVGDASAVCYYMARTLQARYKIPVGMINASWGGTTIQGWIGAESLRGFGDYAAGVAAVAQYGADPAAGMRAEEARNDAWWRAHDPAAAAQRAWSAPDFDDAAWPTVTPSGSWKDSGLAGFKDFDGVAWYRTAVTLTEAQAKAANSLRLGPVDTYDSTWVNGVRVGGASTPWIWREYAVPAGVFKAGRNVIAMRVLSGGQGGGLSGSPDGRAIGTTDGKTIALPAAWKVQLGSVLRNLAVPPAPWDQPSSLTTLYNGMIAPLAGYKFKLVAWYQGEANAGAGQEYRALLPLLMRDWRQRFGQPALPFLVAQLTSFAGTSKTPGQSSWAELRDAQAEAVARDAHAGLAVTLDVGDRYDIHPTQKTVVGERMARAARALAYGEKIAPGSPSPVSARHSGKDIVITFRDTGGGLATYSSDRAIGFEVCAGASCRYADARVAGDTVVLPGAGAANITHVRYGWADAPFVNLFSGDDLPVGTFQLETTK</sequence>
<feature type="signal peptide" evidence="2">
    <location>
        <begin position="1"/>
        <end position="25"/>
    </location>
</feature>
<keyword evidence="1 4" id="KW-0378">Hydrolase</keyword>
<dbReference type="GO" id="GO:0005975">
    <property type="term" value="P:carbohydrate metabolic process"/>
    <property type="evidence" value="ECO:0007669"/>
    <property type="project" value="TreeGrafter"/>
</dbReference>
<keyword evidence="2" id="KW-0732">Signal</keyword>
<dbReference type="Gene3D" id="2.60.40.10">
    <property type="entry name" value="Immunoglobulins"/>
    <property type="match status" value="1"/>
</dbReference>
<protein>
    <submittedName>
        <fullName evidence="4">Glycoside hydrolase family 2</fullName>
    </submittedName>
</protein>
<dbReference type="AlphaFoldDB" id="A0A845FWS1"/>
<name>A0A845FWS1_9BURK</name>
<reference evidence="4 5" key="1">
    <citation type="submission" date="2020-01" db="EMBL/GenBank/DDBJ databases">
        <title>Novel species isolated from a subtropical stream in China.</title>
        <authorList>
            <person name="Lu H."/>
        </authorList>
    </citation>
    <scope>NUCLEOTIDE SEQUENCE [LARGE SCALE GENOMIC DNA]</scope>
    <source>
        <strain evidence="4 5">FT82W</strain>
    </source>
</reference>
<feature type="domain" description="Sialate O-acetylesterase" evidence="3">
    <location>
        <begin position="422"/>
        <end position="544"/>
    </location>
</feature>
<evidence type="ECO:0000256" key="2">
    <source>
        <dbReference type="SAM" id="SignalP"/>
    </source>
</evidence>
<evidence type="ECO:0000313" key="5">
    <source>
        <dbReference type="Proteomes" id="UP000470302"/>
    </source>
</evidence>
<dbReference type="InterPro" id="IPR005181">
    <property type="entry name" value="SASA"/>
</dbReference>
<dbReference type="InterPro" id="IPR036514">
    <property type="entry name" value="SGNH_hydro_sf"/>
</dbReference>
<accession>A0A845FWS1</accession>
<dbReference type="PANTHER" id="PTHR22901:SF0">
    <property type="entry name" value="SIALATE O-ACETYLESTERASE"/>
    <property type="match status" value="1"/>
</dbReference>
<evidence type="ECO:0000256" key="1">
    <source>
        <dbReference type="ARBA" id="ARBA00022801"/>
    </source>
</evidence>
<dbReference type="InterPro" id="IPR039329">
    <property type="entry name" value="SIAE"/>
</dbReference>
<dbReference type="SUPFAM" id="SSF49785">
    <property type="entry name" value="Galactose-binding domain-like"/>
    <property type="match status" value="1"/>
</dbReference>
<evidence type="ECO:0000313" key="4">
    <source>
        <dbReference type="EMBL" id="MYM85991.1"/>
    </source>
</evidence>
<dbReference type="SUPFAM" id="SSF52266">
    <property type="entry name" value="SGNH hydrolase"/>
    <property type="match status" value="1"/>
</dbReference>
<dbReference type="PANTHER" id="PTHR22901">
    <property type="entry name" value="SIALATE O-ACETYLESTERASE"/>
    <property type="match status" value="1"/>
</dbReference>
<comment type="caution">
    <text evidence="4">The sequence shown here is derived from an EMBL/GenBank/DDBJ whole genome shotgun (WGS) entry which is preliminary data.</text>
</comment>